<dbReference type="PANTHER" id="PTHR43615">
    <property type="entry name" value="PHOSPHOENOLPYRUVATE SYNTHASE-RELATED"/>
    <property type="match status" value="1"/>
</dbReference>
<dbReference type="InterPro" id="IPR051549">
    <property type="entry name" value="PEP_Utilizing_Enz"/>
</dbReference>
<dbReference type="InterPro" id="IPR002192">
    <property type="entry name" value="PPDK_AMP/ATP-bd"/>
</dbReference>
<evidence type="ECO:0000313" key="4">
    <source>
        <dbReference type="Proteomes" id="UP000779507"/>
    </source>
</evidence>
<dbReference type="Pfam" id="PF01326">
    <property type="entry name" value="PPDK_N"/>
    <property type="match status" value="1"/>
</dbReference>
<keyword evidence="3" id="KW-0808">Transferase</keyword>
<dbReference type="EC" id="2.7.9.2" evidence="3"/>
<reference evidence="3 4" key="1">
    <citation type="submission" date="2020-05" db="EMBL/GenBank/DDBJ databases">
        <title>Genomic Encyclopedia of Type Strains, Phase IV (KMG-V): Genome sequencing to study the core and pangenomes of soil and plant-associated prokaryotes.</title>
        <authorList>
            <person name="Whitman W."/>
        </authorList>
    </citation>
    <scope>NUCLEOTIDE SEQUENCE [LARGE SCALE GENOMIC DNA]</scope>
    <source>
        <strain evidence="3 4">9A</strain>
    </source>
</reference>
<gene>
    <name evidence="3" type="ORF">HNP98_001421</name>
</gene>
<proteinExistence type="predicted"/>
<sequence length="875" mass="94174">MSRFNSRPAASGLVSGAAARPAGATVGGKAAGLFRLRALGLAVPDFAVLPAELFDPLLAGLPTDAAGLAERRRRLAAFALPAAVEAHLSETLAAWDFPRQPVVVRSSVADEDGRTAAFPGLMDSRLHLTTLAAVRAAVAQCAASAYSARALAYRRRHGLALGARPALVVQRQVAATAAGVLFTTFPEYPQELAIHAVWGFGEGLVSGLLEPDEFYFDKQTGAPTHQKTALKTQQVVAGAGGGTAVAPVPAARQAQPCLGPAQLAELVALAARLEAQLGGPQDVEFVATPGRLWVVQARPVTQAIPAVVVYDNANIQESYCGVTTPLTFSFAQRAYATVYRQTMQVLGLPAATIRAHEAVVANLLALVRGRVYYHVNHWYRGLLLLPAFRQNKADLERMMGLTEPVDLVQSHEKTAREKLVLLPRLLLNLARLLAAFGQLPRRTAAFHAHFRGHFERFYQLPLNELSAPALLAEKARLDAGLLLNWTTPIVNDFRVMMANGAAQRRLAAAGIADAEEFLSRYLSGDQQLASARPAYALQALAQRVRREFPALRPLLLALPPDLPAQVQQQAPALHQDIQRYLAAYGDRSIGELKLETATMRTDPLLFFRYLRNYLLEEVEETAAPATTALRAGAGAELAARLRPRSAWFRRTVRRRLRQLQAAVGRREELRLERTRLFGMYRALYRELGQRLARAGALAAAADVFYLTEDEVAAAVAAPGPAWAARAAGRRQEFAQYEHEPGPARITVPARPPAAPAPGARPPGHWQGTGCYAGQVTGEVLCISGPDDSLAVAGKIVVAARTDPGWAVLFPACRGVLIERGSALSHSVILLRELGIPTIINVPGLPARLRSGQRVRMDGATGEITLLPDAAPDDNA</sequence>
<dbReference type="EMBL" id="JABSNP010000005">
    <property type="protein sequence ID" value="NRT18600.1"/>
    <property type="molecule type" value="Genomic_DNA"/>
</dbReference>
<dbReference type="PANTHER" id="PTHR43615:SF1">
    <property type="entry name" value="PPDK_N DOMAIN-CONTAINING PROTEIN"/>
    <property type="match status" value="1"/>
</dbReference>
<feature type="domain" description="Pyruvate phosphate dikinase AMP/ATP-binding" evidence="2">
    <location>
        <begin position="25"/>
        <end position="303"/>
    </location>
</feature>
<evidence type="ECO:0000259" key="1">
    <source>
        <dbReference type="Pfam" id="PF00391"/>
    </source>
</evidence>
<dbReference type="Proteomes" id="UP000779507">
    <property type="component" value="Unassembled WGS sequence"/>
</dbReference>
<dbReference type="Gene3D" id="3.30.470.20">
    <property type="entry name" value="ATP-grasp fold, B domain"/>
    <property type="match status" value="1"/>
</dbReference>
<comment type="caution">
    <text evidence="3">The sequence shown here is derived from an EMBL/GenBank/DDBJ whole genome shotgun (WGS) entry which is preliminary data.</text>
</comment>
<keyword evidence="4" id="KW-1185">Reference proteome</keyword>
<dbReference type="RefSeq" id="WP_173809350.1">
    <property type="nucleotide sequence ID" value="NZ_JABSNP010000005.1"/>
</dbReference>
<dbReference type="InterPro" id="IPR013815">
    <property type="entry name" value="ATP_grasp_subdomain_1"/>
</dbReference>
<name>A0ABX2FN57_9BACT</name>
<dbReference type="SUPFAM" id="SSF56059">
    <property type="entry name" value="Glutathione synthetase ATP-binding domain-like"/>
    <property type="match status" value="1"/>
</dbReference>
<evidence type="ECO:0000259" key="2">
    <source>
        <dbReference type="Pfam" id="PF01326"/>
    </source>
</evidence>
<dbReference type="Gene3D" id="3.30.1490.20">
    <property type="entry name" value="ATP-grasp fold, A domain"/>
    <property type="match status" value="1"/>
</dbReference>
<dbReference type="InterPro" id="IPR036637">
    <property type="entry name" value="Phosphohistidine_dom_sf"/>
</dbReference>
<protein>
    <submittedName>
        <fullName evidence="3">Pyruvate,water dikinase</fullName>
        <ecNumber evidence="3">2.7.9.2</ecNumber>
    </submittedName>
</protein>
<organism evidence="3 4">
    <name type="scientific">Hymenobacter caeli</name>
    <dbReference type="NCBI Taxonomy" id="2735894"/>
    <lineage>
        <taxon>Bacteria</taxon>
        <taxon>Pseudomonadati</taxon>
        <taxon>Bacteroidota</taxon>
        <taxon>Cytophagia</taxon>
        <taxon>Cytophagales</taxon>
        <taxon>Hymenobacteraceae</taxon>
        <taxon>Hymenobacter</taxon>
    </lineage>
</organism>
<feature type="domain" description="PEP-utilising enzyme mobile" evidence="1">
    <location>
        <begin position="793"/>
        <end position="861"/>
    </location>
</feature>
<evidence type="ECO:0000313" key="3">
    <source>
        <dbReference type="EMBL" id="NRT18600.1"/>
    </source>
</evidence>
<dbReference type="GO" id="GO:0008986">
    <property type="term" value="F:pyruvate, water dikinase activity"/>
    <property type="evidence" value="ECO:0007669"/>
    <property type="project" value="UniProtKB-EC"/>
</dbReference>
<dbReference type="InterPro" id="IPR008279">
    <property type="entry name" value="PEP-util_enz_mobile_dom"/>
</dbReference>
<keyword evidence="3" id="KW-0670">Pyruvate</keyword>
<accession>A0ABX2FN57</accession>
<dbReference type="Pfam" id="PF00391">
    <property type="entry name" value="PEP-utilizers"/>
    <property type="match status" value="1"/>
</dbReference>
<dbReference type="Gene3D" id="3.50.30.10">
    <property type="entry name" value="Phosphohistidine domain"/>
    <property type="match status" value="1"/>
</dbReference>
<dbReference type="SUPFAM" id="SSF52009">
    <property type="entry name" value="Phosphohistidine domain"/>
    <property type="match status" value="1"/>
</dbReference>